<name>A0ABR1MLG2_9PEZI</name>
<keyword evidence="3" id="KW-1185">Reference proteome</keyword>
<evidence type="ECO:0000256" key="1">
    <source>
        <dbReference type="SAM" id="MobiDB-lite"/>
    </source>
</evidence>
<sequence length="249" mass="28058">MKKRLCSEQTRCDRRRYIDQKRNSSSASCPPQKGTETGGKLNSLPMHSCISGRVISPNPKLQTRLTGTVVAVPLLNEGKKMVMVWRWCRSKQAPVSCEVVASIIVAGVYQHRHLLWSFRLPLLWLHGMITAPDVIIEHGHDKDDRDVGENCISGPTTRQLLMPPTTNSSLSLPPPSSYRHLYRPDTRQEGNVRTHARPRQPPNQQQGQAGQARRLHRPNRKGRGSGSTDMRVHLGTRMTVTVREGFRPV</sequence>
<feature type="compositionally biased region" description="Basic and acidic residues" evidence="1">
    <location>
        <begin position="182"/>
        <end position="192"/>
    </location>
</feature>
<feature type="region of interest" description="Disordered" evidence="1">
    <location>
        <begin position="23"/>
        <end position="43"/>
    </location>
</feature>
<protein>
    <submittedName>
        <fullName evidence="2">Uncharacterized protein</fullName>
    </submittedName>
</protein>
<reference evidence="2 3" key="1">
    <citation type="submission" date="2024-04" db="EMBL/GenBank/DDBJ databases">
        <title>Phyllosticta paracitricarpa is synonymous to the EU quarantine fungus P. citricarpa based on phylogenomic analyses.</title>
        <authorList>
            <consortium name="Lawrence Berkeley National Laboratory"/>
            <person name="Van Ingen-Buijs V.A."/>
            <person name="Van Westerhoven A.C."/>
            <person name="Haridas S."/>
            <person name="Skiadas P."/>
            <person name="Martin F."/>
            <person name="Groenewald J.Z."/>
            <person name="Crous P.W."/>
            <person name="Seidl M.F."/>
        </authorList>
    </citation>
    <scope>NUCLEOTIDE SEQUENCE [LARGE SCALE GENOMIC DNA]</scope>
    <source>
        <strain evidence="2 3">CBS 122670</strain>
    </source>
</reference>
<feature type="non-terminal residue" evidence="2">
    <location>
        <position position="249"/>
    </location>
</feature>
<proteinExistence type="predicted"/>
<feature type="compositionally biased region" description="Low complexity" evidence="1">
    <location>
        <begin position="160"/>
        <end position="171"/>
    </location>
</feature>
<organism evidence="2 3">
    <name type="scientific">Phyllosticta citricarpa</name>
    <dbReference type="NCBI Taxonomy" id="55181"/>
    <lineage>
        <taxon>Eukaryota</taxon>
        <taxon>Fungi</taxon>
        <taxon>Dikarya</taxon>
        <taxon>Ascomycota</taxon>
        <taxon>Pezizomycotina</taxon>
        <taxon>Dothideomycetes</taxon>
        <taxon>Dothideomycetes incertae sedis</taxon>
        <taxon>Botryosphaeriales</taxon>
        <taxon>Phyllostictaceae</taxon>
        <taxon>Phyllosticta</taxon>
    </lineage>
</organism>
<comment type="caution">
    <text evidence="2">The sequence shown here is derived from an EMBL/GenBank/DDBJ whole genome shotgun (WGS) entry which is preliminary data.</text>
</comment>
<gene>
    <name evidence="2" type="ORF">IWX46DRAFT_591920</name>
</gene>
<feature type="region of interest" description="Disordered" evidence="1">
    <location>
        <begin position="141"/>
        <end position="236"/>
    </location>
</feature>
<evidence type="ECO:0000313" key="3">
    <source>
        <dbReference type="Proteomes" id="UP001365128"/>
    </source>
</evidence>
<accession>A0ABR1MLG2</accession>
<feature type="compositionally biased region" description="Low complexity" evidence="1">
    <location>
        <begin position="202"/>
        <end position="212"/>
    </location>
</feature>
<dbReference type="EMBL" id="JBBPDW010000005">
    <property type="protein sequence ID" value="KAK7552604.1"/>
    <property type="molecule type" value="Genomic_DNA"/>
</dbReference>
<dbReference type="Proteomes" id="UP001365128">
    <property type="component" value="Unassembled WGS sequence"/>
</dbReference>
<evidence type="ECO:0000313" key="2">
    <source>
        <dbReference type="EMBL" id="KAK7552604.1"/>
    </source>
</evidence>
<feature type="compositionally biased region" description="Basic residues" evidence="1">
    <location>
        <begin position="213"/>
        <end position="223"/>
    </location>
</feature>